<accession>A0ACC0DLD8</accession>
<evidence type="ECO:0000313" key="1">
    <source>
        <dbReference type="EMBL" id="KAI6093177.1"/>
    </source>
</evidence>
<sequence>MHSNNVLGAVSSLLLSPMSSMAPMAAPLRPNFTAISAHNGSSVFECWQLDAPFSLSSERSVRGSATADLGSLANASFSIYPANYDIGTHTAPRKLWAIFLKGMGLFTLPDDDSASLYVSAGEYGIIFAADTADISDKGHGTHLLGMTEHVAILIPTEDNEEPAHEVLHSGPCDASEAGGLRELALSGSYSSAIETL</sequence>
<dbReference type="Proteomes" id="UP001497680">
    <property type="component" value="Unassembled WGS sequence"/>
</dbReference>
<keyword evidence="2" id="KW-1185">Reference proteome</keyword>
<organism evidence="1 2">
    <name type="scientific">Hypoxylon rubiginosum</name>
    <dbReference type="NCBI Taxonomy" id="110542"/>
    <lineage>
        <taxon>Eukaryota</taxon>
        <taxon>Fungi</taxon>
        <taxon>Dikarya</taxon>
        <taxon>Ascomycota</taxon>
        <taxon>Pezizomycotina</taxon>
        <taxon>Sordariomycetes</taxon>
        <taxon>Xylariomycetidae</taxon>
        <taxon>Xylariales</taxon>
        <taxon>Hypoxylaceae</taxon>
        <taxon>Hypoxylon</taxon>
    </lineage>
</organism>
<protein>
    <submittedName>
        <fullName evidence="1">Uncharacterized protein</fullName>
    </submittedName>
</protein>
<evidence type="ECO:0000313" key="2">
    <source>
        <dbReference type="Proteomes" id="UP001497680"/>
    </source>
</evidence>
<dbReference type="EMBL" id="MU394281">
    <property type="protein sequence ID" value="KAI6093177.1"/>
    <property type="molecule type" value="Genomic_DNA"/>
</dbReference>
<gene>
    <name evidence="1" type="ORF">F4821DRAFT_266621</name>
</gene>
<comment type="caution">
    <text evidence="1">The sequence shown here is derived from an EMBL/GenBank/DDBJ whole genome shotgun (WGS) entry which is preliminary data.</text>
</comment>
<reference evidence="1 2" key="1">
    <citation type="journal article" date="2022" name="New Phytol.">
        <title>Ecological generalism drives hyperdiversity of secondary metabolite gene clusters in xylarialean endophytes.</title>
        <authorList>
            <person name="Franco M.E.E."/>
            <person name="Wisecaver J.H."/>
            <person name="Arnold A.E."/>
            <person name="Ju Y.M."/>
            <person name="Slot J.C."/>
            <person name="Ahrendt S."/>
            <person name="Moore L.P."/>
            <person name="Eastman K.E."/>
            <person name="Scott K."/>
            <person name="Konkel Z."/>
            <person name="Mondo S.J."/>
            <person name="Kuo A."/>
            <person name="Hayes R.D."/>
            <person name="Haridas S."/>
            <person name="Andreopoulos B."/>
            <person name="Riley R."/>
            <person name="LaButti K."/>
            <person name="Pangilinan J."/>
            <person name="Lipzen A."/>
            <person name="Amirebrahimi M."/>
            <person name="Yan J."/>
            <person name="Adam C."/>
            <person name="Keymanesh K."/>
            <person name="Ng V."/>
            <person name="Louie K."/>
            <person name="Northen T."/>
            <person name="Drula E."/>
            <person name="Henrissat B."/>
            <person name="Hsieh H.M."/>
            <person name="Youens-Clark K."/>
            <person name="Lutzoni F."/>
            <person name="Miadlikowska J."/>
            <person name="Eastwood D.C."/>
            <person name="Hamelin R.C."/>
            <person name="Grigoriev I.V."/>
            <person name="U'Ren J.M."/>
        </authorList>
    </citation>
    <scope>NUCLEOTIDE SEQUENCE [LARGE SCALE GENOMIC DNA]</scope>
    <source>
        <strain evidence="1 2">ER1909</strain>
    </source>
</reference>
<name>A0ACC0DLD8_9PEZI</name>
<proteinExistence type="predicted"/>